<gene>
    <name evidence="1" type="ORF">DSM104635_03900</name>
</gene>
<accession>A0A6I6MNC9</accession>
<protein>
    <submittedName>
        <fullName evidence="1">Uncharacterized protein</fullName>
    </submittedName>
</protein>
<evidence type="ECO:0000313" key="2">
    <source>
        <dbReference type="Proteomes" id="UP000431269"/>
    </source>
</evidence>
<sequence>MAEYKKKDFTGQNVAMDGNKYEDCNFTGSSLTFNGAAANTVVLLQALAKDPVLIGVVHGFLPQFKPKS</sequence>
<dbReference type="RefSeq" id="WP_158767869.1">
    <property type="nucleotide sequence ID" value="NZ_CP047045.1"/>
</dbReference>
<reference evidence="2" key="1">
    <citation type="submission" date="2019-12" db="EMBL/GenBank/DDBJ databases">
        <title>Complete genome of Terracaulis silvestris 0127_4.</title>
        <authorList>
            <person name="Vieira S."/>
            <person name="Riedel T."/>
            <person name="Sproer C."/>
            <person name="Pascual J."/>
            <person name="Boedeker C."/>
            <person name="Overmann J."/>
        </authorList>
    </citation>
    <scope>NUCLEOTIDE SEQUENCE [LARGE SCALE GENOMIC DNA]</scope>
    <source>
        <strain evidence="2">0127_4</strain>
    </source>
</reference>
<proteinExistence type="predicted"/>
<dbReference type="KEGG" id="tsv:DSM104635_03900"/>
<evidence type="ECO:0000313" key="1">
    <source>
        <dbReference type="EMBL" id="QGZ97035.1"/>
    </source>
</evidence>
<organism evidence="1 2">
    <name type="scientific">Terricaulis silvestris</name>
    <dbReference type="NCBI Taxonomy" id="2686094"/>
    <lineage>
        <taxon>Bacteria</taxon>
        <taxon>Pseudomonadati</taxon>
        <taxon>Pseudomonadota</taxon>
        <taxon>Alphaproteobacteria</taxon>
        <taxon>Caulobacterales</taxon>
        <taxon>Caulobacteraceae</taxon>
        <taxon>Terricaulis</taxon>
    </lineage>
</organism>
<name>A0A6I6MNC9_9CAUL</name>
<dbReference type="Proteomes" id="UP000431269">
    <property type="component" value="Chromosome"/>
</dbReference>
<keyword evidence="2" id="KW-1185">Reference proteome</keyword>
<dbReference type="EMBL" id="CP047045">
    <property type="protein sequence ID" value="QGZ97035.1"/>
    <property type="molecule type" value="Genomic_DNA"/>
</dbReference>
<dbReference type="AlphaFoldDB" id="A0A6I6MNC9"/>